<dbReference type="Proteomes" id="UP001143981">
    <property type="component" value="Unassembled WGS sequence"/>
</dbReference>
<name>A0A9W8CMU4_9FUNG</name>
<evidence type="ECO:0000313" key="1">
    <source>
        <dbReference type="EMBL" id="KAJ1717881.1"/>
    </source>
</evidence>
<dbReference type="OrthoDB" id="74460at2759"/>
<dbReference type="InterPro" id="IPR021917">
    <property type="entry name" value="Unchr_Zn-peptidase-like"/>
</dbReference>
<dbReference type="PANTHER" id="PTHR21054:SF2">
    <property type="entry name" value="MIP04191P"/>
    <property type="match status" value="1"/>
</dbReference>
<protein>
    <submittedName>
        <fullName evidence="1">Uncharacterized protein</fullName>
    </submittedName>
</protein>
<dbReference type="PANTHER" id="PTHR21054">
    <property type="entry name" value="ZINC METALLOPROTEINASE-RELATED"/>
    <property type="match status" value="1"/>
</dbReference>
<dbReference type="InterPro" id="IPR053002">
    <property type="entry name" value="Metalloproteinase_M10B"/>
</dbReference>
<dbReference type="AlphaFoldDB" id="A0A9W8CMU4"/>
<organism evidence="1 2">
    <name type="scientific">Coemansia biformis</name>
    <dbReference type="NCBI Taxonomy" id="1286918"/>
    <lineage>
        <taxon>Eukaryota</taxon>
        <taxon>Fungi</taxon>
        <taxon>Fungi incertae sedis</taxon>
        <taxon>Zoopagomycota</taxon>
        <taxon>Kickxellomycotina</taxon>
        <taxon>Kickxellomycetes</taxon>
        <taxon>Kickxellales</taxon>
        <taxon>Kickxellaceae</taxon>
        <taxon>Coemansia</taxon>
    </lineage>
</organism>
<dbReference type="Pfam" id="PF12044">
    <property type="entry name" value="Metallopep"/>
    <property type="match status" value="1"/>
</dbReference>
<reference evidence="1" key="1">
    <citation type="submission" date="2022-07" db="EMBL/GenBank/DDBJ databases">
        <title>Phylogenomic reconstructions and comparative analyses of Kickxellomycotina fungi.</title>
        <authorList>
            <person name="Reynolds N.K."/>
            <person name="Stajich J.E."/>
            <person name="Barry K."/>
            <person name="Grigoriev I.V."/>
            <person name="Crous P."/>
            <person name="Smith M.E."/>
        </authorList>
    </citation>
    <scope>NUCLEOTIDE SEQUENCE</scope>
    <source>
        <strain evidence="1">BCRC 34381</strain>
    </source>
</reference>
<evidence type="ECO:0000313" key="2">
    <source>
        <dbReference type="Proteomes" id="UP001143981"/>
    </source>
</evidence>
<sequence length="262" mass="29028">MDTKPNIDCGTTSADAASSLVVPSGEPLPPYQDCTGCTVNESEIGVMKFLNIKDNELVHQRLLIVHGHVPGVSGSDDKITVHHPDFPALTFPAVDGYFKAIVHLDSGENELEFHYLQGDSCTSKGKLVVKMEPFTARPALKLAILVASDSSETFDAPPGMRGPGLNDLDAATRKLRCSAYLWQAFVAEHLYRHGFGRRTFRLEEECAPDTMGCDNKDRMTARVHVLRPNRTVAEIQDKYIAQQWNSLPEDPLWDPCKLVDIH</sequence>
<dbReference type="EMBL" id="JANBOI010004300">
    <property type="protein sequence ID" value="KAJ1717881.1"/>
    <property type="molecule type" value="Genomic_DNA"/>
</dbReference>
<comment type="caution">
    <text evidence="1">The sequence shown here is derived from an EMBL/GenBank/DDBJ whole genome shotgun (WGS) entry which is preliminary data.</text>
</comment>
<dbReference type="GO" id="GO:0005737">
    <property type="term" value="C:cytoplasm"/>
    <property type="evidence" value="ECO:0007669"/>
    <property type="project" value="TreeGrafter"/>
</dbReference>
<feature type="non-terminal residue" evidence="1">
    <location>
        <position position="262"/>
    </location>
</feature>
<gene>
    <name evidence="1" type="ORF">LPJ61_007084</name>
</gene>
<accession>A0A9W8CMU4</accession>
<proteinExistence type="predicted"/>
<keyword evidence="2" id="KW-1185">Reference proteome</keyword>